<name>A0A4Q9H310_9SPHI</name>
<dbReference type="OrthoDB" id="799018at2"/>
<organism evidence="1 2">
    <name type="scientific">Pedobacter kyonggii</name>
    <dbReference type="NCBI Taxonomy" id="1926871"/>
    <lineage>
        <taxon>Bacteria</taxon>
        <taxon>Pseudomonadati</taxon>
        <taxon>Bacteroidota</taxon>
        <taxon>Sphingobacteriia</taxon>
        <taxon>Sphingobacteriales</taxon>
        <taxon>Sphingobacteriaceae</taxon>
        <taxon>Pedobacter</taxon>
    </lineage>
</organism>
<dbReference type="Proteomes" id="UP000291819">
    <property type="component" value="Unassembled WGS sequence"/>
</dbReference>
<reference evidence="1 2" key="1">
    <citation type="submission" date="2019-02" db="EMBL/GenBank/DDBJ databases">
        <title>Pedobacter kyonggii whole genome sequence analysis.</title>
        <authorList>
            <person name="Dahal R.H."/>
        </authorList>
    </citation>
    <scope>NUCLEOTIDE SEQUENCE [LARGE SCALE GENOMIC DNA]</scope>
    <source>
        <strain evidence="1 2">K-4-11-1</strain>
    </source>
</reference>
<evidence type="ECO:0000313" key="1">
    <source>
        <dbReference type="EMBL" id="TBO35929.1"/>
    </source>
</evidence>
<dbReference type="EMBL" id="SIXF01000060">
    <property type="protein sequence ID" value="TBO35929.1"/>
    <property type="molecule type" value="Genomic_DNA"/>
</dbReference>
<accession>A0A4Q9H310</accession>
<comment type="caution">
    <text evidence="1">The sequence shown here is derived from an EMBL/GenBank/DDBJ whole genome shotgun (WGS) entry which is preliminary data.</text>
</comment>
<sequence>MQNENIALQAKVFLYHLNNSNTENSIRKDECWTLMQVSENTKKEIERDYNPTVMTRVDPEIMQAFSISVLENVGTQPRLKLMRPSIDHIPGSDYLIAFPSTRITR</sequence>
<gene>
    <name evidence="1" type="ORF">EYS08_25470</name>
</gene>
<keyword evidence="2" id="KW-1185">Reference proteome</keyword>
<dbReference type="RefSeq" id="WP_131032701.1">
    <property type="nucleotide sequence ID" value="NZ_SIXF01000060.1"/>
</dbReference>
<proteinExistence type="predicted"/>
<protein>
    <submittedName>
        <fullName evidence="1">Uncharacterized protein</fullName>
    </submittedName>
</protein>
<dbReference type="AlphaFoldDB" id="A0A4Q9H310"/>
<evidence type="ECO:0000313" key="2">
    <source>
        <dbReference type="Proteomes" id="UP000291819"/>
    </source>
</evidence>